<dbReference type="OrthoDB" id="10333240at2759"/>
<feature type="region of interest" description="Disordered" evidence="2">
    <location>
        <begin position="1"/>
        <end position="57"/>
    </location>
</feature>
<evidence type="ECO:0000256" key="2">
    <source>
        <dbReference type="SAM" id="MobiDB-lite"/>
    </source>
</evidence>
<gene>
    <name evidence="3" type="ORF">L198_07476</name>
</gene>
<evidence type="ECO:0000313" key="4">
    <source>
        <dbReference type="Proteomes" id="UP000094819"/>
    </source>
</evidence>
<evidence type="ECO:0000256" key="1">
    <source>
        <dbReference type="SAM" id="Coils"/>
    </source>
</evidence>
<proteinExistence type="predicted"/>
<dbReference type="RefSeq" id="XP_019028509.1">
    <property type="nucleotide sequence ID" value="XM_019179471.1"/>
</dbReference>
<feature type="coiled-coil region" evidence="1">
    <location>
        <begin position="184"/>
        <end position="218"/>
    </location>
</feature>
<feature type="compositionally biased region" description="Polar residues" evidence="2">
    <location>
        <begin position="20"/>
        <end position="29"/>
    </location>
</feature>
<feature type="compositionally biased region" description="Basic and acidic residues" evidence="2">
    <location>
        <begin position="45"/>
        <end position="54"/>
    </location>
</feature>
<accession>A0A1E3IB06</accession>
<sequence>MDLPFLFPDKKEKKKVSRRGGNNTQNLKQYNPKYRDQPLKLPARKVPELNRDPATEVTPLPAKRAKTSKIDNSVRVSSTSDSCDTHLYHKAPGMSAREHWKRDVYDKAEALSAYISSAEDNFRTIPLISTTTSSTSPAFASFSSKEEALTYIADEAAREEAEILEHGSLGVRPALADWDLEALTAICQRETEVLEAQLKQAKEKMKQVEERLARCAKHIIQSGTLSVDDLAELYQVSSEKIKEMLSEGTDI</sequence>
<keyword evidence="1" id="KW-0175">Coiled coil</keyword>
<dbReference type="GeneID" id="30196687"/>
<reference evidence="3 4" key="1">
    <citation type="submission" date="2016-06" db="EMBL/GenBank/DDBJ databases">
        <title>Evolution of pathogenesis and genome organization in the Tremellales.</title>
        <authorList>
            <person name="Cuomo C."/>
            <person name="Litvintseva A."/>
            <person name="Heitman J."/>
            <person name="Chen Y."/>
            <person name="Sun S."/>
            <person name="Springer D."/>
            <person name="Dromer F."/>
            <person name="Young S."/>
            <person name="Zeng Q."/>
            <person name="Chapman S."/>
            <person name="Gujja S."/>
            <person name="Saif S."/>
            <person name="Birren B."/>
        </authorList>
    </citation>
    <scope>NUCLEOTIDE SEQUENCE [LARGE SCALE GENOMIC DNA]</scope>
    <source>
        <strain evidence="3 4">CBS 7118</strain>
    </source>
</reference>
<dbReference type="EMBL" id="AWGH01000035">
    <property type="protein sequence ID" value="ODN85648.1"/>
    <property type="molecule type" value="Genomic_DNA"/>
</dbReference>
<dbReference type="Proteomes" id="UP000094819">
    <property type="component" value="Unassembled WGS sequence"/>
</dbReference>
<evidence type="ECO:0000313" key="3">
    <source>
        <dbReference type="EMBL" id="ODN85648.1"/>
    </source>
</evidence>
<keyword evidence="4" id="KW-1185">Reference proteome</keyword>
<dbReference type="AlphaFoldDB" id="A0A1E3IB06"/>
<name>A0A1E3IB06_9TREE</name>
<organism evidence="3 4">
    <name type="scientific">Cryptococcus wingfieldii CBS 7118</name>
    <dbReference type="NCBI Taxonomy" id="1295528"/>
    <lineage>
        <taxon>Eukaryota</taxon>
        <taxon>Fungi</taxon>
        <taxon>Dikarya</taxon>
        <taxon>Basidiomycota</taxon>
        <taxon>Agaricomycotina</taxon>
        <taxon>Tremellomycetes</taxon>
        <taxon>Tremellales</taxon>
        <taxon>Cryptococcaceae</taxon>
        <taxon>Cryptococcus</taxon>
    </lineage>
</organism>
<comment type="caution">
    <text evidence="3">The sequence shown here is derived from an EMBL/GenBank/DDBJ whole genome shotgun (WGS) entry which is preliminary data.</text>
</comment>
<protein>
    <submittedName>
        <fullName evidence="3">Uncharacterized protein</fullName>
    </submittedName>
</protein>